<organism evidence="4 5">
    <name type="scientific">Camelina sativa</name>
    <name type="common">False flax</name>
    <name type="synonym">Myagrum sativum</name>
    <dbReference type="NCBI Taxonomy" id="90675"/>
    <lineage>
        <taxon>Eukaryota</taxon>
        <taxon>Viridiplantae</taxon>
        <taxon>Streptophyta</taxon>
        <taxon>Embryophyta</taxon>
        <taxon>Tracheophyta</taxon>
        <taxon>Spermatophyta</taxon>
        <taxon>Magnoliopsida</taxon>
        <taxon>eudicotyledons</taxon>
        <taxon>Gunneridae</taxon>
        <taxon>Pentapetalae</taxon>
        <taxon>rosids</taxon>
        <taxon>malvids</taxon>
        <taxon>Brassicales</taxon>
        <taxon>Brassicaceae</taxon>
        <taxon>Camelineae</taxon>
        <taxon>Camelina</taxon>
    </lineage>
</organism>
<dbReference type="PANTHER" id="PTHR31623">
    <property type="entry name" value="F21J9.9"/>
    <property type="match status" value="1"/>
</dbReference>
<gene>
    <name evidence="5" type="primary">LOC104713858</name>
</gene>
<dbReference type="Pfam" id="PF02458">
    <property type="entry name" value="Transferase"/>
    <property type="match status" value="1"/>
</dbReference>
<dbReference type="GeneID" id="104713858"/>
<dbReference type="InterPro" id="IPR023213">
    <property type="entry name" value="CAT-like_dom_sf"/>
</dbReference>
<dbReference type="Gene3D" id="3.30.559.10">
    <property type="entry name" value="Chloramphenicol acetyltransferase-like domain"/>
    <property type="match status" value="2"/>
</dbReference>
<dbReference type="PANTHER" id="PTHR31623:SF62">
    <property type="entry name" value="BAHD ACYLTRANSFERASE"/>
    <property type="match status" value="1"/>
</dbReference>
<protein>
    <submittedName>
        <fullName evidence="5">BAHD acyltransferase At5g47980-like</fullName>
    </submittedName>
</protein>
<dbReference type="Proteomes" id="UP000694864">
    <property type="component" value="Chromosome 9"/>
</dbReference>
<sequence length="443" mass="49095">MTMELRLETTGREVIKPSSPAPIDHLQLSVFDLSFPVVYVPVTFFYESPTGESPEIISNRLKTSLSETLSRFYPLAGRIEGISINCNDEGVLFTEARTDVILSDFLRNFNTDSFEDFFPKIEEGESAGTWPLMRVKVSFFGSGSGFAVNIGISHMICDAASLLNFVQGWAATANDVAVTTPPFAGVTIYPPPHTYSSKDDVSVGGDKYVTNRFVFESSKIAELKRKAVSKSVPVPTRVEAITSLIWRCARNASHSNSAAPKSTLMIQAMDLRMRIPSDVLSQDAMGNLQSIFFLKKEADSAMEIGELVADFRKAKQGFNEMIEDNLQGYNSATSTITTNTLGYYLLDVMGAFTSESKMDVDLYPMSSWCKKPFYEVDLGWGVPVWMGPVMYTNPIKKSGVLMMDSKDGKDVEAWITLSEQDTQVFVRDQDLLTYAVLNPPVLI</sequence>
<dbReference type="RefSeq" id="XP_010429376.1">
    <property type="nucleotide sequence ID" value="XM_010431074.2"/>
</dbReference>
<reference evidence="5" key="2">
    <citation type="submission" date="2025-08" db="UniProtKB">
        <authorList>
            <consortium name="RefSeq"/>
        </authorList>
    </citation>
    <scope>IDENTIFICATION</scope>
    <source>
        <tissue evidence="5">Leaf</tissue>
    </source>
</reference>
<keyword evidence="4" id="KW-1185">Reference proteome</keyword>
<evidence type="ECO:0000313" key="5">
    <source>
        <dbReference type="RefSeq" id="XP_010429376.1"/>
    </source>
</evidence>
<evidence type="ECO:0000256" key="1">
    <source>
        <dbReference type="ARBA" id="ARBA00009861"/>
    </source>
</evidence>
<evidence type="ECO:0000313" key="4">
    <source>
        <dbReference type="Proteomes" id="UP000694864"/>
    </source>
</evidence>
<proteinExistence type="inferred from homology"/>
<keyword evidence="2" id="KW-0808">Transferase</keyword>
<evidence type="ECO:0000256" key="3">
    <source>
        <dbReference type="ARBA" id="ARBA00023315"/>
    </source>
</evidence>
<reference evidence="4" key="1">
    <citation type="journal article" date="2014" name="Nat. Commun.">
        <title>The emerging biofuel crop Camelina sativa retains a highly undifferentiated hexaploid genome structure.</title>
        <authorList>
            <person name="Kagale S."/>
            <person name="Koh C."/>
            <person name="Nixon J."/>
            <person name="Bollina V."/>
            <person name="Clarke W.E."/>
            <person name="Tuteja R."/>
            <person name="Spillane C."/>
            <person name="Robinson S.J."/>
            <person name="Links M.G."/>
            <person name="Clarke C."/>
            <person name="Higgins E.E."/>
            <person name="Huebert T."/>
            <person name="Sharpe A.G."/>
            <person name="Parkin I.A."/>
        </authorList>
    </citation>
    <scope>NUCLEOTIDE SEQUENCE [LARGE SCALE GENOMIC DNA]</scope>
    <source>
        <strain evidence="4">cv. DH55</strain>
    </source>
</reference>
<evidence type="ECO:0000256" key="2">
    <source>
        <dbReference type="ARBA" id="ARBA00022679"/>
    </source>
</evidence>
<name>A0ABM0TPM1_CAMSA</name>
<accession>A0ABM0TPM1</accession>
<keyword evidence="3" id="KW-0012">Acyltransferase</keyword>
<comment type="similarity">
    <text evidence="1">Belongs to the plant acyltransferase family.</text>
</comment>